<proteinExistence type="predicted"/>
<name>A0A516KDQ8_9BACI</name>
<dbReference type="RefSeq" id="WP_143892196.1">
    <property type="nucleotide sequence ID" value="NZ_CP041666.1"/>
</dbReference>
<organism evidence="3 4">
    <name type="scientific">Radiobacillus deserti</name>
    <dbReference type="NCBI Taxonomy" id="2594883"/>
    <lineage>
        <taxon>Bacteria</taxon>
        <taxon>Bacillati</taxon>
        <taxon>Bacillota</taxon>
        <taxon>Bacilli</taxon>
        <taxon>Bacillales</taxon>
        <taxon>Bacillaceae</taxon>
        <taxon>Radiobacillus</taxon>
    </lineage>
</organism>
<dbReference type="EMBL" id="CP041666">
    <property type="protein sequence ID" value="QDP39446.1"/>
    <property type="molecule type" value="Genomic_DNA"/>
</dbReference>
<dbReference type="KEGG" id="aqt:FN924_04195"/>
<feature type="transmembrane region" description="Helical" evidence="2">
    <location>
        <begin position="6"/>
        <end position="26"/>
    </location>
</feature>
<evidence type="ECO:0000313" key="4">
    <source>
        <dbReference type="Proteomes" id="UP000315215"/>
    </source>
</evidence>
<evidence type="ECO:0000256" key="1">
    <source>
        <dbReference type="SAM" id="MobiDB-lite"/>
    </source>
</evidence>
<keyword evidence="2" id="KW-1133">Transmembrane helix</keyword>
<gene>
    <name evidence="3" type="ORF">FN924_04195</name>
</gene>
<reference evidence="3 4" key="1">
    <citation type="submission" date="2019-07" db="EMBL/GenBank/DDBJ databases">
        <authorList>
            <person name="Li J."/>
        </authorList>
    </citation>
    <scope>NUCLEOTIDE SEQUENCE [LARGE SCALE GENOMIC DNA]</scope>
    <source>
        <strain evidence="3 4">TKL69</strain>
    </source>
</reference>
<feature type="region of interest" description="Disordered" evidence="1">
    <location>
        <begin position="39"/>
        <end position="62"/>
    </location>
</feature>
<dbReference type="AlphaFoldDB" id="A0A516KDQ8"/>
<keyword evidence="4" id="KW-1185">Reference proteome</keyword>
<dbReference type="Proteomes" id="UP000315215">
    <property type="component" value="Chromosome"/>
</dbReference>
<keyword evidence="2" id="KW-0472">Membrane</keyword>
<evidence type="ECO:0000313" key="3">
    <source>
        <dbReference type="EMBL" id="QDP39446.1"/>
    </source>
</evidence>
<evidence type="ECO:0000256" key="2">
    <source>
        <dbReference type="SAM" id="Phobius"/>
    </source>
</evidence>
<keyword evidence="2" id="KW-0812">Transmembrane</keyword>
<sequence length="62" mass="6694">METASLILSIVASIGTITSLIINFNLKREIDSLKQQISGDSNIQSQGSHVINNTGDSSTFKR</sequence>
<protein>
    <submittedName>
        <fullName evidence="3">Uncharacterized protein</fullName>
    </submittedName>
</protein>
<accession>A0A516KDQ8</accession>